<keyword evidence="2" id="KW-0597">Phosphoprotein</keyword>
<dbReference type="SMART" id="SM00823">
    <property type="entry name" value="PKS_PP"/>
    <property type="match status" value="1"/>
</dbReference>
<evidence type="ECO:0000313" key="7">
    <source>
        <dbReference type="EMBL" id="KAK9813644.1"/>
    </source>
</evidence>
<dbReference type="PANTHER" id="PTHR45527">
    <property type="entry name" value="NONRIBOSOMAL PEPTIDE SYNTHETASE"/>
    <property type="match status" value="1"/>
</dbReference>
<dbReference type="InterPro" id="IPR010071">
    <property type="entry name" value="AA_adenyl_dom"/>
</dbReference>
<dbReference type="PROSITE" id="PS50075">
    <property type="entry name" value="CARRIER"/>
    <property type="match status" value="1"/>
</dbReference>
<dbReference type="PANTHER" id="PTHR45527:SF1">
    <property type="entry name" value="FATTY ACID SYNTHASE"/>
    <property type="match status" value="1"/>
</dbReference>
<dbReference type="InterPro" id="IPR023213">
    <property type="entry name" value="CAT-like_dom_sf"/>
</dbReference>
<dbReference type="PROSITE" id="PS00455">
    <property type="entry name" value="AMP_BINDING"/>
    <property type="match status" value="1"/>
</dbReference>
<dbReference type="SUPFAM" id="SSF52777">
    <property type="entry name" value="CoA-dependent acyltransferases"/>
    <property type="match status" value="4"/>
</dbReference>
<name>A0AAW1Q0L4_9CHLO</name>
<dbReference type="InterPro" id="IPR025110">
    <property type="entry name" value="AMP-bd_C"/>
</dbReference>
<dbReference type="Pfam" id="PF00668">
    <property type="entry name" value="Condensation"/>
    <property type="match status" value="2"/>
</dbReference>
<dbReference type="Gene3D" id="1.10.1200.10">
    <property type="entry name" value="ACP-like"/>
    <property type="match status" value="1"/>
</dbReference>
<feature type="domain" description="Carrier" evidence="6">
    <location>
        <begin position="793"/>
        <end position="868"/>
    </location>
</feature>
<dbReference type="Proteomes" id="UP001465755">
    <property type="component" value="Unassembled WGS sequence"/>
</dbReference>
<dbReference type="InterPro" id="IPR020806">
    <property type="entry name" value="PKS_PP-bd"/>
</dbReference>
<dbReference type="GO" id="GO:0005737">
    <property type="term" value="C:cytoplasm"/>
    <property type="evidence" value="ECO:0007669"/>
    <property type="project" value="TreeGrafter"/>
</dbReference>
<proteinExistence type="inferred from homology"/>
<dbReference type="InterPro" id="IPR000873">
    <property type="entry name" value="AMP-dep_synth/lig_dom"/>
</dbReference>
<evidence type="ECO:0000313" key="8">
    <source>
        <dbReference type="Proteomes" id="UP001465755"/>
    </source>
</evidence>
<dbReference type="Gene3D" id="3.40.50.980">
    <property type="match status" value="2"/>
</dbReference>
<dbReference type="FunFam" id="3.40.50.12780:FF:000012">
    <property type="entry name" value="Non-ribosomal peptide synthetase"/>
    <property type="match status" value="1"/>
</dbReference>
<dbReference type="InterPro" id="IPR009081">
    <property type="entry name" value="PP-bd_ACP"/>
</dbReference>
<evidence type="ECO:0000256" key="1">
    <source>
        <dbReference type="ARBA" id="ARBA00022450"/>
    </source>
</evidence>
<dbReference type="Pfam" id="PF00501">
    <property type="entry name" value="AMP-binding"/>
    <property type="match status" value="1"/>
</dbReference>
<protein>
    <recommendedName>
        <fullName evidence="6">Carrier domain-containing protein</fullName>
    </recommendedName>
</protein>
<evidence type="ECO:0000256" key="5">
    <source>
        <dbReference type="SAM" id="MobiDB-lite"/>
    </source>
</evidence>
<accession>A0AAW1Q0L4</accession>
<dbReference type="Gene3D" id="2.30.38.10">
    <property type="entry name" value="Luciferase, Domain 3"/>
    <property type="match status" value="1"/>
</dbReference>
<dbReference type="InterPro" id="IPR020845">
    <property type="entry name" value="AMP-binding_CS"/>
</dbReference>
<evidence type="ECO:0000256" key="3">
    <source>
        <dbReference type="ARBA" id="ARBA00022598"/>
    </source>
</evidence>
<comment type="caution">
    <text evidence="7">The sequence shown here is derived from an EMBL/GenBank/DDBJ whole genome shotgun (WGS) entry which is preliminary data.</text>
</comment>
<sequence>MSQMQSPRNMGDGVGAEYWKQRLLGKPPLLLLPTDRPRGSTSVGAPLYTSHFDVPPHLTAKLSCVGTQQLHENPKSLYNTLLGAFSLLLMRYSRQDDITLAAVLPGTAQELPLRVDLSGEALPFSQLVSRISEGMAKDQQHADTPLATLAAAAGAQPPGAPTSNGKASPHPLCQAAFALASASGGEADAANGALRTFSFDVALLICNKHGVLHCGLGANNVLFQPATVERMAQHFKILLSSIAGDPGLPMLSLTFIDVRERETVLQDFNNTWMELPEPHARATIHGLFEHWVDTSPQAPALTYKDTTLSYAQLEARSNQLAHFLRSQGVGPEVCVGIMLERSIELMVCMLGVLKAGGAYVPMDPEYPPDRLALMAEDAEVPVLLSQQHVQQQVTVPTTSKVVLVDTDWEVITAGMPTTRPKSGAKPDNLAYMIFTSGSTGRPKGTLLQHSGLINYLYYLTSTHDLGAGDIFLQKTPISFDVSVRELFFPYSCGGCLVFAQPGGHRDTEYLARLMGQMHVSCASFVPSQLEVFLQEVEQNACRELRHVFVSGEALPPTSVAKFIKVLPHAQLHNLYGPTEATVDVTDYDVRLHNGRATVPIGAPISNVHMYVLDTNKQPLPVGVPGELMISSLQLARGYLKRDDLTREKFIENPYSDGDPNYARMYRTGDLARWLPDGALEFLGRLDHQVKLRGFRIELGEVENALCNCPSLRQAVAVLVKDDQGINHLVAYVTPMDADTDAAVEDLKKNVPDYMIPEVITKMEALPLLPNGKVNRRGLPEVKFGAVPEDAYVAPRSRVEERIQATWHEVFAMSPISVESDFFLIGGNSLLAGKVISRVRRAFAVDLPFTTIFEQRTIAAMAQHIHSLWAEARASESGNGGSGGLKEEVRVHRMYSEKERCAGTPCSYSQEMLIFNNELDPFNPAHNESLWVPLRGKLDVGALYAAMQYLCERHTILMSRFNLTGTGGPALKQVRPSRFKLPFQYISLSSLQDLPIPDNRYTANLVRSRNELQVAERSFSIKTGLRGSFTFKSSRGSDNTGVMYMGPTDAERMHATVHHLEGKLMEPCSTFQSRLKDWLSRSAGGCNPRMASEAQMAYENSTPDDARSTADSDRLSMAAFETEAPFATRRTGSQTSQTGLLQAPSYFSMTRPRGSGNPLLGSAHARTPSGHLDEAQGDDENNAMKEAEAVVERLKRALVLHYLTCGMWSRIRSGGMFSGCCGGLFGSHSKDLMGAETKGWGEGSGGVSVPELASRTSTNTVTLRKLLTHLSSVNFRLTEVGLLRATLIKVAEDQHIFLLVLHHTLTDGWSTSIICKDMSAAYNAFVNGQIPDLPRMPIQYADFAGWQRKWLHAGNMKTQLKYWRERLQGGPIIWSFPLDRPRPPVPTGAGRRVHCSLTPASVRALRKLAIKAQATMFMAILTAYKALLIRYCQEDELVVGVPYAGRNRAETEGLM</sequence>
<dbReference type="NCBIfam" id="TIGR01733">
    <property type="entry name" value="AA-adenyl-dom"/>
    <property type="match status" value="1"/>
</dbReference>
<dbReference type="GO" id="GO:0043041">
    <property type="term" value="P:amino acid activation for nonribosomal peptide biosynthetic process"/>
    <property type="evidence" value="ECO:0007669"/>
    <property type="project" value="TreeGrafter"/>
</dbReference>
<feature type="region of interest" description="Disordered" evidence="5">
    <location>
        <begin position="1150"/>
        <end position="1176"/>
    </location>
</feature>
<dbReference type="InterPro" id="IPR036736">
    <property type="entry name" value="ACP-like_sf"/>
</dbReference>
<dbReference type="Gene3D" id="3.30.300.30">
    <property type="match status" value="1"/>
</dbReference>
<dbReference type="Gene3D" id="3.30.559.30">
    <property type="entry name" value="Nonribosomal peptide synthetase, condensation domain"/>
    <property type="match status" value="2"/>
</dbReference>
<evidence type="ECO:0000259" key="6">
    <source>
        <dbReference type="PROSITE" id="PS50075"/>
    </source>
</evidence>
<dbReference type="FunFam" id="3.40.50.980:FF:000001">
    <property type="entry name" value="Non-ribosomal peptide synthetase"/>
    <property type="match status" value="1"/>
</dbReference>
<dbReference type="Pfam" id="PF00550">
    <property type="entry name" value="PP-binding"/>
    <property type="match status" value="1"/>
</dbReference>
<dbReference type="EMBL" id="JALJOQ010000003">
    <property type="protein sequence ID" value="KAK9813644.1"/>
    <property type="molecule type" value="Genomic_DNA"/>
</dbReference>
<evidence type="ECO:0000256" key="2">
    <source>
        <dbReference type="ARBA" id="ARBA00022553"/>
    </source>
</evidence>
<comment type="similarity">
    <text evidence="4">Belongs to the NRP synthetase family.</text>
</comment>
<dbReference type="Gene3D" id="3.30.559.10">
    <property type="entry name" value="Chloramphenicol acetyltransferase-like domain"/>
    <property type="match status" value="2"/>
</dbReference>
<organism evidence="7 8">
    <name type="scientific">Symbiochloris irregularis</name>
    <dbReference type="NCBI Taxonomy" id="706552"/>
    <lineage>
        <taxon>Eukaryota</taxon>
        <taxon>Viridiplantae</taxon>
        <taxon>Chlorophyta</taxon>
        <taxon>core chlorophytes</taxon>
        <taxon>Trebouxiophyceae</taxon>
        <taxon>Trebouxiales</taxon>
        <taxon>Trebouxiaceae</taxon>
        <taxon>Symbiochloris</taxon>
    </lineage>
</organism>
<dbReference type="InterPro" id="IPR045851">
    <property type="entry name" value="AMP-bd_C_sf"/>
</dbReference>
<reference evidence="7 8" key="1">
    <citation type="journal article" date="2024" name="Nat. Commun.">
        <title>Phylogenomics reveals the evolutionary origins of lichenization in chlorophyte algae.</title>
        <authorList>
            <person name="Puginier C."/>
            <person name="Libourel C."/>
            <person name="Otte J."/>
            <person name="Skaloud P."/>
            <person name="Haon M."/>
            <person name="Grisel S."/>
            <person name="Petersen M."/>
            <person name="Berrin J.G."/>
            <person name="Delaux P.M."/>
            <person name="Dal Grande F."/>
            <person name="Keller J."/>
        </authorList>
    </citation>
    <scope>NUCLEOTIDE SEQUENCE [LARGE SCALE GENOMIC DNA]</scope>
    <source>
        <strain evidence="7 8">SAG 2036</strain>
    </source>
</reference>
<dbReference type="GO" id="GO:0031177">
    <property type="term" value="F:phosphopantetheine binding"/>
    <property type="evidence" value="ECO:0007669"/>
    <property type="project" value="InterPro"/>
</dbReference>
<dbReference type="CDD" id="cd05930">
    <property type="entry name" value="A_NRPS"/>
    <property type="match status" value="1"/>
</dbReference>
<dbReference type="InterPro" id="IPR001242">
    <property type="entry name" value="Condensation_dom"/>
</dbReference>
<keyword evidence="3" id="KW-0436">Ligase</keyword>
<keyword evidence="8" id="KW-1185">Reference proteome</keyword>
<dbReference type="SUPFAM" id="SSF56801">
    <property type="entry name" value="Acetyl-CoA synthetase-like"/>
    <property type="match status" value="1"/>
</dbReference>
<dbReference type="GO" id="GO:0044550">
    <property type="term" value="P:secondary metabolite biosynthetic process"/>
    <property type="evidence" value="ECO:0007669"/>
    <property type="project" value="TreeGrafter"/>
</dbReference>
<dbReference type="GO" id="GO:0016874">
    <property type="term" value="F:ligase activity"/>
    <property type="evidence" value="ECO:0007669"/>
    <property type="project" value="UniProtKB-KW"/>
</dbReference>
<evidence type="ECO:0000256" key="4">
    <source>
        <dbReference type="ARBA" id="ARBA00029454"/>
    </source>
</evidence>
<dbReference type="SUPFAM" id="SSF47336">
    <property type="entry name" value="ACP-like"/>
    <property type="match status" value="1"/>
</dbReference>
<dbReference type="Pfam" id="PF13193">
    <property type="entry name" value="AMP-binding_C"/>
    <property type="match status" value="1"/>
</dbReference>
<gene>
    <name evidence="7" type="ORF">WJX73_001264</name>
</gene>
<feature type="non-terminal residue" evidence="7">
    <location>
        <position position="1454"/>
    </location>
</feature>
<keyword evidence="1" id="KW-0596">Phosphopantetheine</keyword>
<dbReference type="FunFam" id="2.30.38.10:FF:000001">
    <property type="entry name" value="Non-ribosomal peptide synthetase PvdI"/>
    <property type="match status" value="1"/>
</dbReference>